<dbReference type="Gene3D" id="2.30.110.10">
    <property type="entry name" value="Electron Transport, Fmn-binding Protein, Chain A"/>
    <property type="match status" value="1"/>
</dbReference>
<name>A0A5R9LD41_9ENTR</name>
<dbReference type="InterPro" id="IPR050268">
    <property type="entry name" value="NADH-dep_flavin_reductase"/>
</dbReference>
<keyword evidence="1" id="KW-0285">Flavoprotein</keyword>
<feature type="compositionally biased region" description="Polar residues" evidence="4">
    <location>
        <begin position="8"/>
        <end position="18"/>
    </location>
</feature>
<dbReference type="PANTHER" id="PTHR30466">
    <property type="entry name" value="FLAVIN REDUCTASE"/>
    <property type="match status" value="1"/>
</dbReference>
<keyword evidence="3" id="KW-0560">Oxidoreductase</keyword>
<dbReference type="GO" id="GO:0010181">
    <property type="term" value="F:FMN binding"/>
    <property type="evidence" value="ECO:0007669"/>
    <property type="project" value="InterPro"/>
</dbReference>
<gene>
    <name evidence="6" type="ORF">FE839_20210</name>
</gene>
<reference evidence="6 7" key="1">
    <citation type="submission" date="2019-05" db="EMBL/GenBank/DDBJ databases">
        <title>Genome sequence of Klebsiella sp strain TOUT106.</title>
        <authorList>
            <person name="Rahi P."/>
            <person name="Chaudhari D."/>
        </authorList>
    </citation>
    <scope>NUCLEOTIDE SEQUENCE [LARGE SCALE GENOMIC DNA]</scope>
    <source>
        <strain evidence="6 7">TOUT106</strain>
    </source>
</reference>
<dbReference type="Pfam" id="PF01613">
    <property type="entry name" value="Flavin_Reduct"/>
    <property type="match status" value="1"/>
</dbReference>
<dbReference type="InterPro" id="IPR002563">
    <property type="entry name" value="Flavin_Rdtase-like_dom"/>
</dbReference>
<feature type="region of interest" description="Disordered" evidence="4">
    <location>
        <begin position="1"/>
        <end position="20"/>
    </location>
</feature>
<organism evidence="6 7">
    <name type="scientific">Klebsiella indica</name>
    <dbReference type="NCBI Taxonomy" id="2582917"/>
    <lineage>
        <taxon>Bacteria</taxon>
        <taxon>Pseudomonadati</taxon>
        <taxon>Pseudomonadota</taxon>
        <taxon>Gammaproteobacteria</taxon>
        <taxon>Enterobacterales</taxon>
        <taxon>Enterobacteriaceae</taxon>
        <taxon>Klebsiella/Raoultella group</taxon>
        <taxon>Klebsiella</taxon>
    </lineage>
</organism>
<evidence type="ECO:0000256" key="3">
    <source>
        <dbReference type="ARBA" id="ARBA00023002"/>
    </source>
</evidence>
<dbReference type="EMBL" id="VCHQ01000027">
    <property type="protein sequence ID" value="TLV10712.1"/>
    <property type="molecule type" value="Genomic_DNA"/>
</dbReference>
<evidence type="ECO:0000256" key="2">
    <source>
        <dbReference type="ARBA" id="ARBA00022643"/>
    </source>
</evidence>
<keyword evidence="7" id="KW-1185">Reference proteome</keyword>
<evidence type="ECO:0000313" key="6">
    <source>
        <dbReference type="EMBL" id="TLV10712.1"/>
    </source>
</evidence>
<sequence>MNEDNSHTEQSTVTTPPTKEQFRDAMSQVCSAVAIITTEGPAGRGGFTATSVCSLSDDPPSLLVCMRHASAQYALFIQNRHFCVNVLSSAQANQANFFAMSKMEMKARYASGDWCGLTTGSPTLKNALVNFDCELVSIHDENTHSIFIGKIVAIAQWPKNDALVYFNRKYHDINNNHTTM</sequence>
<dbReference type="AlphaFoldDB" id="A0A5R9LD41"/>
<dbReference type="SUPFAM" id="SSF50475">
    <property type="entry name" value="FMN-binding split barrel"/>
    <property type="match status" value="1"/>
</dbReference>
<feature type="domain" description="Flavin reductase like" evidence="5">
    <location>
        <begin position="26"/>
        <end position="172"/>
    </location>
</feature>
<proteinExistence type="predicted"/>
<accession>A0A5R9LD41</accession>
<dbReference type="GO" id="GO:0006208">
    <property type="term" value="P:pyrimidine nucleobase catabolic process"/>
    <property type="evidence" value="ECO:0007669"/>
    <property type="project" value="TreeGrafter"/>
</dbReference>
<protein>
    <submittedName>
        <fullName evidence="6">Flavin reductase</fullName>
    </submittedName>
</protein>
<dbReference type="InterPro" id="IPR012349">
    <property type="entry name" value="Split_barrel_FMN-bd"/>
</dbReference>
<dbReference type="SMART" id="SM00903">
    <property type="entry name" value="Flavin_Reduct"/>
    <property type="match status" value="1"/>
</dbReference>
<dbReference type="PANTHER" id="PTHR30466:SF1">
    <property type="entry name" value="FMN REDUCTASE (NADH) RUTF"/>
    <property type="match status" value="1"/>
</dbReference>
<evidence type="ECO:0000259" key="5">
    <source>
        <dbReference type="SMART" id="SM00903"/>
    </source>
</evidence>
<evidence type="ECO:0000256" key="1">
    <source>
        <dbReference type="ARBA" id="ARBA00022630"/>
    </source>
</evidence>
<dbReference type="RefSeq" id="WP_138362566.1">
    <property type="nucleotide sequence ID" value="NZ_VCHQ01000027.1"/>
</dbReference>
<evidence type="ECO:0000313" key="7">
    <source>
        <dbReference type="Proteomes" id="UP000307430"/>
    </source>
</evidence>
<dbReference type="Proteomes" id="UP000307430">
    <property type="component" value="Unassembled WGS sequence"/>
</dbReference>
<dbReference type="GO" id="GO:0042602">
    <property type="term" value="F:riboflavin reductase (NADPH) activity"/>
    <property type="evidence" value="ECO:0007669"/>
    <property type="project" value="TreeGrafter"/>
</dbReference>
<keyword evidence="2" id="KW-0288">FMN</keyword>
<evidence type="ECO:0000256" key="4">
    <source>
        <dbReference type="SAM" id="MobiDB-lite"/>
    </source>
</evidence>
<comment type="caution">
    <text evidence="6">The sequence shown here is derived from an EMBL/GenBank/DDBJ whole genome shotgun (WGS) entry which is preliminary data.</text>
</comment>